<dbReference type="Gene3D" id="3.10.620.30">
    <property type="match status" value="1"/>
</dbReference>
<dbReference type="KEGG" id="wna:KA717_36585"/>
<evidence type="ECO:0000259" key="1">
    <source>
        <dbReference type="SMART" id="SM00460"/>
    </source>
</evidence>
<gene>
    <name evidence="2" type="ORF">KA717_36585</name>
</gene>
<feature type="domain" description="Transglutaminase-like" evidence="1">
    <location>
        <begin position="431"/>
        <end position="501"/>
    </location>
</feature>
<dbReference type="SUPFAM" id="SSF54001">
    <property type="entry name" value="Cysteine proteinases"/>
    <property type="match status" value="1"/>
</dbReference>
<evidence type="ECO:0000313" key="2">
    <source>
        <dbReference type="EMBL" id="UXE60899.1"/>
    </source>
</evidence>
<dbReference type="PANTHER" id="PTHR33490">
    <property type="entry name" value="BLR5614 PROTEIN-RELATED"/>
    <property type="match status" value="1"/>
</dbReference>
<dbReference type="SUPFAM" id="SSF63825">
    <property type="entry name" value="YWTD domain"/>
    <property type="match status" value="1"/>
</dbReference>
<dbReference type="Pfam" id="PF01841">
    <property type="entry name" value="Transglut_core"/>
    <property type="match status" value="1"/>
</dbReference>
<dbReference type="AlphaFoldDB" id="A0A977KVX8"/>
<dbReference type="EMBL" id="CP073041">
    <property type="protein sequence ID" value="UXE60899.1"/>
    <property type="molecule type" value="Genomic_DNA"/>
</dbReference>
<accession>A0A977KVX8</accession>
<dbReference type="InterPro" id="IPR015943">
    <property type="entry name" value="WD40/YVTN_repeat-like_dom_sf"/>
</dbReference>
<dbReference type="InterPro" id="IPR038765">
    <property type="entry name" value="Papain-like_cys_pep_sf"/>
</dbReference>
<name>A0A977KVX8_9CYAN</name>
<sequence>MIADSAAITFSSPTQISKTLRPVAAVSIYGIVFDYGTDGTEPPRLLAVDSKNGYLLAIDPLTQNTQILNAQHWQEFVGAMGLAIADDQLWFTSGQSVYSCSLKEGNFLPERFAWLDYPASGVAVYEKTVYITCQKTGDILVYSGETRELITRFYAPGIGMENITVKGEELWISDSLEQTVYCLDRATGKILFSILTPFECPTGLAFYTDPKTGQETLYVAYIQQEPYIRDNPNADPNHELLYRPRTFIHPLYFHYDPEQHFTLSNGFLVEMTYAEELAALDPIELNQVEWRIALPAETARQKIRSIEPIGIPFSEIIEENGQRIAIFRFDQLTMDSRAIFGWKVVMEVWSIKYRILPKDCENLPALPPGFSDRYLVDNDNLSMDSDIIIRAAAEAIGRETNLLRKMHSIRNYVYDHLSYGIKPHIDTPDLALRRGVGSCGEYVGVLLALARLNGIACRTVGRYKCPAYPLTRNVPMEPDFNHVWMEFYLPGIGWLPMESNPDDMIEGAPYPTRFFMGLAWYHAEMSKDVPFEALISEGIPVNKQRVSIGQLAINHVQFTILEELVPQPL</sequence>
<dbReference type="InterPro" id="IPR002931">
    <property type="entry name" value="Transglutaminase-like"/>
</dbReference>
<dbReference type="PANTHER" id="PTHR33490:SF6">
    <property type="entry name" value="SLL1049 PROTEIN"/>
    <property type="match status" value="1"/>
</dbReference>
<dbReference type="Gene3D" id="2.130.10.10">
    <property type="entry name" value="YVTN repeat-like/Quinoprotein amine dehydrogenase"/>
    <property type="match status" value="1"/>
</dbReference>
<protein>
    <submittedName>
        <fullName evidence="2">Transglutaminase family protein</fullName>
    </submittedName>
</protein>
<dbReference type="SMART" id="SM00460">
    <property type="entry name" value="TGc"/>
    <property type="match status" value="1"/>
</dbReference>
<proteinExistence type="predicted"/>
<organism evidence="2">
    <name type="scientific">Woronichinia naegeliana WA131</name>
    <dbReference type="NCBI Taxonomy" id="2824559"/>
    <lineage>
        <taxon>Bacteria</taxon>
        <taxon>Bacillati</taxon>
        <taxon>Cyanobacteriota</taxon>
        <taxon>Cyanophyceae</taxon>
        <taxon>Synechococcales</taxon>
        <taxon>Coelosphaeriaceae</taxon>
        <taxon>Woronichinia</taxon>
    </lineage>
</organism>
<dbReference type="Proteomes" id="UP001065613">
    <property type="component" value="Chromosome"/>
</dbReference>
<reference evidence="2" key="1">
    <citation type="submission" date="2021-04" db="EMBL/GenBank/DDBJ databases">
        <title>Genome sequence of Woronichinia naegeliana from Washington state freshwater lake bloom.</title>
        <authorList>
            <person name="Dreher T.W."/>
        </authorList>
    </citation>
    <scope>NUCLEOTIDE SEQUENCE</scope>
    <source>
        <strain evidence="2">WA131</strain>
    </source>
</reference>